<dbReference type="Pfam" id="PF03455">
    <property type="entry name" value="dDENN"/>
    <property type="match status" value="1"/>
</dbReference>
<dbReference type="SMART" id="SM00801">
    <property type="entry name" value="dDENN"/>
    <property type="match status" value="1"/>
</dbReference>
<dbReference type="Proteomes" id="UP000007266">
    <property type="component" value="Linkage group 9"/>
</dbReference>
<reference evidence="3 4" key="1">
    <citation type="journal article" date="2008" name="Nature">
        <title>The genome of the model beetle and pest Tribolium castaneum.</title>
        <authorList>
            <consortium name="Tribolium Genome Sequencing Consortium"/>
            <person name="Richards S."/>
            <person name="Gibbs R.A."/>
            <person name="Weinstock G.M."/>
            <person name="Brown S.J."/>
            <person name="Denell R."/>
            <person name="Beeman R.W."/>
            <person name="Gibbs R."/>
            <person name="Beeman R.W."/>
            <person name="Brown S.J."/>
            <person name="Bucher G."/>
            <person name="Friedrich M."/>
            <person name="Grimmelikhuijzen C.J."/>
            <person name="Klingler M."/>
            <person name="Lorenzen M."/>
            <person name="Richards S."/>
            <person name="Roth S."/>
            <person name="Schroder R."/>
            <person name="Tautz D."/>
            <person name="Zdobnov E.M."/>
            <person name="Muzny D."/>
            <person name="Gibbs R.A."/>
            <person name="Weinstock G.M."/>
            <person name="Attaway T."/>
            <person name="Bell S."/>
            <person name="Buhay C.J."/>
            <person name="Chandrabose M.N."/>
            <person name="Chavez D."/>
            <person name="Clerk-Blankenburg K.P."/>
            <person name="Cree A."/>
            <person name="Dao M."/>
            <person name="Davis C."/>
            <person name="Chacko J."/>
            <person name="Dinh H."/>
            <person name="Dugan-Rocha S."/>
            <person name="Fowler G."/>
            <person name="Garner T.T."/>
            <person name="Garnes J."/>
            <person name="Gnirke A."/>
            <person name="Hawes A."/>
            <person name="Hernandez J."/>
            <person name="Hines S."/>
            <person name="Holder M."/>
            <person name="Hume J."/>
            <person name="Jhangiani S.N."/>
            <person name="Joshi V."/>
            <person name="Khan Z.M."/>
            <person name="Jackson L."/>
            <person name="Kovar C."/>
            <person name="Kowis A."/>
            <person name="Lee S."/>
            <person name="Lewis L.R."/>
            <person name="Margolis J."/>
            <person name="Morgan M."/>
            <person name="Nazareth L.V."/>
            <person name="Nguyen N."/>
            <person name="Okwuonu G."/>
            <person name="Parker D."/>
            <person name="Richards S."/>
            <person name="Ruiz S.J."/>
            <person name="Santibanez J."/>
            <person name="Savard J."/>
            <person name="Scherer S.E."/>
            <person name="Schneider B."/>
            <person name="Sodergren E."/>
            <person name="Tautz D."/>
            <person name="Vattahil S."/>
            <person name="Villasana D."/>
            <person name="White C.S."/>
            <person name="Wright R."/>
            <person name="Park Y."/>
            <person name="Beeman R.W."/>
            <person name="Lord J."/>
            <person name="Oppert B."/>
            <person name="Lorenzen M."/>
            <person name="Brown S."/>
            <person name="Wang L."/>
            <person name="Savard J."/>
            <person name="Tautz D."/>
            <person name="Richards S."/>
            <person name="Weinstock G."/>
            <person name="Gibbs R.A."/>
            <person name="Liu Y."/>
            <person name="Worley K."/>
            <person name="Weinstock G."/>
            <person name="Elsik C.G."/>
            <person name="Reese J.T."/>
            <person name="Elhaik E."/>
            <person name="Landan G."/>
            <person name="Graur D."/>
            <person name="Arensburger P."/>
            <person name="Atkinson P."/>
            <person name="Beeman R.W."/>
            <person name="Beidler J."/>
            <person name="Brown S.J."/>
            <person name="Demuth J.P."/>
            <person name="Drury D.W."/>
            <person name="Du Y.Z."/>
            <person name="Fujiwara H."/>
            <person name="Lorenzen M."/>
            <person name="Maselli V."/>
            <person name="Osanai M."/>
            <person name="Park Y."/>
            <person name="Robertson H.M."/>
            <person name="Tu Z."/>
            <person name="Wang J.J."/>
            <person name="Wang S."/>
            <person name="Richards S."/>
            <person name="Song H."/>
            <person name="Zhang L."/>
            <person name="Sodergren E."/>
            <person name="Werner D."/>
            <person name="Stanke M."/>
            <person name="Morgenstern B."/>
            <person name="Solovyev V."/>
            <person name="Kosarev P."/>
            <person name="Brown G."/>
            <person name="Chen H.C."/>
            <person name="Ermolaeva O."/>
            <person name="Hlavina W."/>
            <person name="Kapustin Y."/>
            <person name="Kiryutin B."/>
            <person name="Kitts P."/>
            <person name="Maglott D."/>
            <person name="Pruitt K."/>
            <person name="Sapojnikov V."/>
            <person name="Souvorov A."/>
            <person name="Mackey A.J."/>
            <person name="Waterhouse R.M."/>
            <person name="Wyder S."/>
            <person name="Zdobnov E.M."/>
            <person name="Zdobnov E.M."/>
            <person name="Wyder S."/>
            <person name="Kriventseva E.V."/>
            <person name="Kadowaki T."/>
            <person name="Bork P."/>
            <person name="Aranda M."/>
            <person name="Bao R."/>
            <person name="Beermann A."/>
            <person name="Berns N."/>
            <person name="Bolognesi R."/>
            <person name="Bonneton F."/>
            <person name="Bopp D."/>
            <person name="Brown S.J."/>
            <person name="Bucher G."/>
            <person name="Butts T."/>
            <person name="Chaumot A."/>
            <person name="Denell R.E."/>
            <person name="Ferrier D.E."/>
            <person name="Friedrich M."/>
            <person name="Gordon C.M."/>
            <person name="Jindra M."/>
            <person name="Klingler M."/>
            <person name="Lan Q."/>
            <person name="Lattorff H.M."/>
            <person name="Laudet V."/>
            <person name="von Levetsow C."/>
            <person name="Liu Z."/>
            <person name="Lutz R."/>
            <person name="Lynch J.A."/>
            <person name="da Fonseca R.N."/>
            <person name="Posnien N."/>
            <person name="Reuter R."/>
            <person name="Roth S."/>
            <person name="Savard J."/>
            <person name="Schinko J.B."/>
            <person name="Schmitt C."/>
            <person name="Schoppmeier M."/>
            <person name="Schroder R."/>
            <person name="Shippy T.D."/>
            <person name="Simonnet F."/>
            <person name="Marques-Souza H."/>
            <person name="Tautz D."/>
            <person name="Tomoyasu Y."/>
            <person name="Trauner J."/>
            <person name="Van der Zee M."/>
            <person name="Vervoort M."/>
            <person name="Wittkopp N."/>
            <person name="Wimmer E.A."/>
            <person name="Yang X."/>
            <person name="Jones A.K."/>
            <person name="Sattelle D.B."/>
            <person name="Ebert P.R."/>
            <person name="Nelson D."/>
            <person name="Scott J.G."/>
            <person name="Beeman R.W."/>
            <person name="Muthukrishnan S."/>
            <person name="Kramer K.J."/>
            <person name="Arakane Y."/>
            <person name="Beeman R.W."/>
            <person name="Zhu Q."/>
            <person name="Hogenkamp D."/>
            <person name="Dixit R."/>
            <person name="Oppert B."/>
            <person name="Jiang H."/>
            <person name="Zou Z."/>
            <person name="Marshall J."/>
            <person name="Elpidina E."/>
            <person name="Vinokurov K."/>
            <person name="Oppert C."/>
            <person name="Zou Z."/>
            <person name="Evans J."/>
            <person name="Lu Z."/>
            <person name="Zhao P."/>
            <person name="Sumathipala N."/>
            <person name="Altincicek B."/>
            <person name="Vilcinskas A."/>
            <person name="Williams M."/>
            <person name="Hultmark D."/>
            <person name="Hetru C."/>
            <person name="Jiang H."/>
            <person name="Grimmelikhuijzen C.J."/>
            <person name="Hauser F."/>
            <person name="Cazzamali G."/>
            <person name="Williamson M."/>
            <person name="Park Y."/>
            <person name="Li B."/>
            <person name="Tanaka Y."/>
            <person name="Predel R."/>
            <person name="Neupert S."/>
            <person name="Schachtner J."/>
            <person name="Verleyen P."/>
            <person name="Raible F."/>
            <person name="Bork P."/>
            <person name="Friedrich M."/>
            <person name="Walden K.K."/>
            <person name="Robertson H.M."/>
            <person name="Angeli S."/>
            <person name="Foret S."/>
            <person name="Bucher G."/>
            <person name="Schuetz S."/>
            <person name="Maleszka R."/>
            <person name="Wimmer E.A."/>
            <person name="Beeman R.W."/>
            <person name="Lorenzen M."/>
            <person name="Tomoyasu Y."/>
            <person name="Miller S.C."/>
            <person name="Grossmann D."/>
            <person name="Bucher G."/>
        </authorList>
    </citation>
    <scope>NUCLEOTIDE SEQUENCE [LARGE SCALE GENOMIC DNA]</scope>
    <source>
        <strain evidence="3 4">Georgia GA2</strain>
    </source>
</reference>
<dbReference type="EMBL" id="KQ971372">
    <property type="protein sequence ID" value="KYB25415.1"/>
    <property type="molecule type" value="Genomic_DNA"/>
</dbReference>
<dbReference type="eggNOG" id="KOG3569">
    <property type="taxonomic scope" value="Eukaryota"/>
</dbReference>
<feature type="compositionally biased region" description="Polar residues" evidence="1">
    <location>
        <begin position="1"/>
        <end position="11"/>
    </location>
</feature>
<dbReference type="PROSITE" id="PS50211">
    <property type="entry name" value="DENN"/>
    <property type="match status" value="1"/>
</dbReference>
<feature type="region of interest" description="Disordered" evidence="1">
    <location>
        <begin position="196"/>
        <end position="224"/>
    </location>
</feature>
<dbReference type="OrthoDB" id="10266080at2759"/>
<organism evidence="3 4">
    <name type="scientific">Tribolium castaneum</name>
    <name type="common">Red flour beetle</name>
    <dbReference type="NCBI Taxonomy" id="7070"/>
    <lineage>
        <taxon>Eukaryota</taxon>
        <taxon>Metazoa</taxon>
        <taxon>Ecdysozoa</taxon>
        <taxon>Arthropoda</taxon>
        <taxon>Hexapoda</taxon>
        <taxon>Insecta</taxon>
        <taxon>Pterygota</taxon>
        <taxon>Neoptera</taxon>
        <taxon>Endopterygota</taxon>
        <taxon>Coleoptera</taxon>
        <taxon>Polyphaga</taxon>
        <taxon>Cucujiformia</taxon>
        <taxon>Tenebrionidae</taxon>
        <taxon>Tenebrionidae incertae sedis</taxon>
        <taxon>Tribolium</taxon>
    </lineage>
</organism>
<dbReference type="OMA" id="LANINYK"/>
<dbReference type="AlphaFoldDB" id="A0A139WC40"/>
<accession>A0A139WC40</accession>
<proteinExistence type="predicted"/>
<gene>
    <name evidence="3" type="primary">AUGUSTUS-3.0.2_31252</name>
    <name evidence="3" type="ORF">TcasGA2_TC031252</name>
</gene>
<dbReference type="InterPro" id="IPR043153">
    <property type="entry name" value="DENN_C"/>
</dbReference>
<evidence type="ECO:0000313" key="4">
    <source>
        <dbReference type="Proteomes" id="UP000007266"/>
    </source>
</evidence>
<dbReference type="InParanoid" id="A0A139WC40"/>
<evidence type="ECO:0000313" key="3">
    <source>
        <dbReference type="EMBL" id="KYB25415.1"/>
    </source>
</evidence>
<dbReference type="InterPro" id="IPR005113">
    <property type="entry name" value="uDENN_dom"/>
</dbReference>
<dbReference type="Gene3D" id="3.30.450.200">
    <property type="match status" value="1"/>
</dbReference>
<feature type="region of interest" description="Disordered" evidence="1">
    <location>
        <begin position="1"/>
        <end position="38"/>
    </location>
</feature>
<dbReference type="Pfam" id="PF02141">
    <property type="entry name" value="DENN"/>
    <property type="match status" value="1"/>
</dbReference>
<dbReference type="PANTHER" id="PTHR15288">
    <property type="entry name" value="DENN DOMAIN-CONTAINING PROTEIN 2"/>
    <property type="match status" value="1"/>
</dbReference>
<feature type="compositionally biased region" description="Polar residues" evidence="1">
    <location>
        <begin position="163"/>
        <end position="172"/>
    </location>
</feature>
<dbReference type="InterPro" id="IPR005112">
    <property type="entry name" value="dDENN_dom"/>
</dbReference>
<feature type="compositionally biased region" description="Polar residues" evidence="1">
    <location>
        <begin position="23"/>
        <end position="32"/>
    </location>
</feature>
<dbReference type="InterPro" id="IPR037516">
    <property type="entry name" value="Tripartite_DENN"/>
</dbReference>
<protein>
    <recommendedName>
        <fullName evidence="2">UDENN domain-containing protein</fullName>
    </recommendedName>
</protein>
<dbReference type="SMART" id="SM00800">
    <property type="entry name" value="uDENN"/>
    <property type="match status" value="1"/>
</dbReference>
<reference evidence="3 4" key="2">
    <citation type="journal article" date="2010" name="Nucleic Acids Res.">
        <title>BeetleBase in 2010: revisions to provide comprehensive genomic information for Tribolium castaneum.</title>
        <authorList>
            <person name="Kim H.S."/>
            <person name="Murphy T."/>
            <person name="Xia J."/>
            <person name="Caragea D."/>
            <person name="Park Y."/>
            <person name="Beeman R.W."/>
            <person name="Lorenzen M.D."/>
            <person name="Butcher S."/>
            <person name="Manak J.R."/>
            <person name="Brown S.J."/>
        </authorList>
    </citation>
    <scope>GENOME REANNOTATION</scope>
    <source>
        <strain evidence="3 4">Georgia GA2</strain>
    </source>
</reference>
<feature type="region of interest" description="Disordered" evidence="1">
    <location>
        <begin position="143"/>
        <end position="180"/>
    </location>
</feature>
<dbReference type="InterPro" id="IPR051942">
    <property type="entry name" value="DENN_domain_containing_2"/>
</dbReference>
<sequence length="831" mass="95409">MYKPPENTNRVKSIKTRFENEAQRQLSRQLSDPSKRNIKRTPAFRIDLNSDKTAFQRNTQCNRSFYADKITALRASPPVSPKPPLTKSKSDFALIRSKFDPKALYTEPVPKALRQPPDIHHAQTLRVSEPPGLTDTLRAALKRPLPAGPAPRKPPRTFEHTPVKNSSFLHQKQQTDRKHDPRYMLSRLENALKNNKIKKQVKVETSTTSGEDSDDSVLFKSKSPPTPDKNNFNFNCLNGGCTATYDKIKESKSEFFVKSYDEPVYAEPFHFDEVRLKDKGAKKSLYYMSTSLICDEENCLNNNNMDEVIDVLNKKNRDVNFLQGVSGRDLTKEMCCENSSQSSFDSAVSTPQDETDTKIKHLINKFEPKNDTPNRIEELKISLQKTLDKCFDSDSEVRKVDSLTNKFETYVKTMPKYRTKLSKNERLFYCCLVVGWDREKPQTKFKFPAHAKVPDRIEDLCYPEAASGPLDITDNAQCYSLVITNDKGERTFGYCRRVIPEGSTKCIPLAYCILSKHRAPRFYKKILAELETRHGIPDRERDELISAFYFNKFPRPGESIKIDLSRFEGRSHDYENVNRMTELTLTLHHDTRYEEADLKPLHTLPTEILLRIFASLLLERKVVLISCVISKLSCCVDALQSILYPFSWPHTFIPILPQCLWDVVESPTPVICGILSVAIVNDHKIENGIVVDLDTGNIMSEEGDEDSILSDSMKKAWNQSIALANTVPKEDYVHSVYLSDAYIKVFIVSLKHYKNHIVGKNFEKEAFVRNGKTKGIRRFLKWFTETSMFVSFIDMVISNPDSFTLFDKKIEMYGSDESNVILTKLLEWKKH</sequence>
<dbReference type="STRING" id="7070.A0A139WC40"/>
<dbReference type="InterPro" id="IPR001194">
    <property type="entry name" value="cDENN_dom"/>
</dbReference>
<dbReference type="KEGG" id="tca:661286"/>
<evidence type="ECO:0000256" key="1">
    <source>
        <dbReference type="SAM" id="MobiDB-lite"/>
    </source>
</evidence>
<dbReference type="Gene3D" id="3.40.50.11500">
    <property type="match status" value="1"/>
</dbReference>
<keyword evidence="4" id="KW-1185">Reference proteome</keyword>
<dbReference type="SMART" id="SM00799">
    <property type="entry name" value="DENN"/>
    <property type="match status" value="1"/>
</dbReference>
<evidence type="ECO:0000259" key="2">
    <source>
        <dbReference type="PROSITE" id="PS50211"/>
    </source>
</evidence>
<name>A0A139WC40_TRICA</name>
<dbReference type="PANTHER" id="PTHR15288:SF0">
    <property type="entry name" value="UDENN DOMAIN-CONTAINING PROTEIN"/>
    <property type="match status" value="1"/>
</dbReference>
<dbReference type="Pfam" id="PF03456">
    <property type="entry name" value="uDENN"/>
    <property type="match status" value="1"/>
</dbReference>
<feature type="domain" description="UDENN" evidence="2">
    <location>
        <begin position="425"/>
        <end position="804"/>
    </location>
</feature>